<name>A0A9P0Q0J1_ACAOB</name>
<dbReference type="Proteomes" id="UP001152888">
    <property type="component" value="Unassembled WGS sequence"/>
</dbReference>
<comment type="caution">
    <text evidence="11">The sequence shown here is derived from an EMBL/GenBank/DDBJ whole genome shotgun (WGS) entry which is preliminary data.</text>
</comment>
<dbReference type="InterPro" id="IPR036397">
    <property type="entry name" value="RNaseH_sf"/>
</dbReference>
<evidence type="ECO:0000256" key="7">
    <source>
        <dbReference type="ARBA" id="ARBA00038291"/>
    </source>
</evidence>
<accession>A0A9P0Q0J1</accession>
<dbReference type="SUPFAM" id="SSF101690">
    <property type="entry name" value="PAZ domain"/>
    <property type="match status" value="1"/>
</dbReference>
<dbReference type="InterPro" id="IPR036085">
    <property type="entry name" value="PAZ_dom_sf"/>
</dbReference>
<dbReference type="OrthoDB" id="445936at2759"/>
<dbReference type="InterPro" id="IPR003165">
    <property type="entry name" value="Piwi"/>
</dbReference>
<dbReference type="InterPro" id="IPR012337">
    <property type="entry name" value="RNaseH-like_sf"/>
</dbReference>
<organism evidence="11 12">
    <name type="scientific">Acanthoscelides obtectus</name>
    <name type="common">Bean weevil</name>
    <name type="synonym">Bruchus obtectus</name>
    <dbReference type="NCBI Taxonomy" id="200917"/>
    <lineage>
        <taxon>Eukaryota</taxon>
        <taxon>Metazoa</taxon>
        <taxon>Ecdysozoa</taxon>
        <taxon>Arthropoda</taxon>
        <taxon>Hexapoda</taxon>
        <taxon>Insecta</taxon>
        <taxon>Pterygota</taxon>
        <taxon>Neoptera</taxon>
        <taxon>Endopterygota</taxon>
        <taxon>Coleoptera</taxon>
        <taxon>Polyphaga</taxon>
        <taxon>Cucujiformia</taxon>
        <taxon>Chrysomeloidea</taxon>
        <taxon>Chrysomelidae</taxon>
        <taxon>Bruchinae</taxon>
        <taxon>Bruchini</taxon>
        <taxon>Acanthoscelides</taxon>
    </lineage>
</organism>
<dbReference type="PANTHER" id="PTHR22891">
    <property type="entry name" value="EUKARYOTIC TRANSLATION INITIATION FACTOR 2C"/>
    <property type="match status" value="1"/>
</dbReference>
<dbReference type="Pfam" id="PF08699">
    <property type="entry name" value="ArgoL1"/>
    <property type="match status" value="1"/>
</dbReference>
<dbReference type="GO" id="GO:0030154">
    <property type="term" value="P:cell differentiation"/>
    <property type="evidence" value="ECO:0007669"/>
    <property type="project" value="UniProtKB-KW"/>
</dbReference>
<dbReference type="SUPFAM" id="SSF53098">
    <property type="entry name" value="Ribonuclease H-like"/>
    <property type="match status" value="1"/>
</dbReference>
<dbReference type="FunFam" id="2.170.260.10:FF:000003">
    <property type="entry name" value="Piwi-like RNA-mediated gene silencing 2"/>
    <property type="match status" value="1"/>
</dbReference>
<evidence type="ECO:0000256" key="5">
    <source>
        <dbReference type="ARBA" id="ARBA00022884"/>
    </source>
</evidence>
<comment type="similarity">
    <text evidence="7">Belongs to the argonaute family. Piwi subfamily.</text>
</comment>
<dbReference type="EMBL" id="CAKOFQ010007648">
    <property type="protein sequence ID" value="CAH2005608.1"/>
    <property type="molecule type" value="Genomic_DNA"/>
</dbReference>
<keyword evidence="12" id="KW-1185">Reference proteome</keyword>
<keyword evidence="5" id="KW-0694">RNA-binding</keyword>
<evidence type="ECO:0000256" key="2">
    <source>
        <dbReference type="ARBA" id="ARBA00022473"/>
    </source>
</evidence>
<dbReference type="GO" id="GO:0140965">
    <property type="term" value="P:secondary piRNA processing"/>
    <property type="evidence" value="ECO:0007669"/>
    <property type="project" value="UniProtKB-ARBA"/>
</dbReference>
<dbReference type="InterPro" id="IPR014811">
    <property type="entry name" value="ArgoL1"/>
</dbReference>
<feature type="region of interest" description="Disordered" evidence="8">
    <location>
        <begin position="1"/>
        <end position="123"/>
    </location>
</feature>
<keyword evidence="3" id="KW-0963">Cytoplasm</keyword>
<evidence type="ECO:0000259" key="10">
    <source>
        <dbReference type="PROSITE" id="PS50822"/>
    </source>
</evidence>
<keyword evidence="4" id="KW-0221">Differentiation</keyword>
<feature type="domain" description="PAZ" evidence="9">
    <location>
        <begin position="315"/>
        <end position="423"/>
    </location>
</feature>
<dbReference type="SMART" id="SM00950">
    <property type="entry name" value="Piwi"/>
    <property type="match status" value="1"/>
</dbReference>
<evidence type="ECO:0000256" key="8">
    <source>
        <dbReference type="SAM" id="MobiDB-lite"/>
    </source>
</evidence>
<protein>
    <recommendedName>
        <fullName evidence="13">Piwi</fullName>
    </recommendedName>
</protein>
<keyword evidence="6" id="KW-0943">RNA-mediated gene silencing</keyword>
<keyword evidence="2" id="KW-0217">Developmental protein</keyword>
<evidence type="ECO:0000259" key="9">
    <source>
        <dbReference type="PROSITE" id="PS50821"/>
    </source>
</evidence>
<proteinExistence type="inferred from homology"/>
<dbReference type="InterPro" id="IPR003100">
    <property type="entry name" value="PAZ_dom"/>
</dbReference>
<dbReference type="Pfam" id="PF02171">
    <property type="entry name" value="Piwi"/>
    <property type="match status" value="1"/>
</dbReference>
<evidence type="ECO:0000256" key="3">
    <source>
        <dbReference type="ARBA" id="ARBA00022490"/>
    </source>
</evidence>
<gene>
    <name evidence="11" type="ORF">ACAOBT_LOCUS28640</name>
</gene>
<dbReference type="GO" id="GO:0003723">
    <property type="term" value="F:RNA binding"/>
    <property type="evidence" value="ECO:0007669"/>
    <property type="project" value="UniProtKB-KW"/>
</dbReference>
<dbReference type="CDD" id="cd04658">
    <property type="entry name" value="Piwi_piwi-like_Euk"/>
    <property type="match status" value="1"/>
</dbReference>
<dbReference type="Gene3D" id="2.170.260.10">
    <property type="entry name" value="paz domain"/>
    <property type="match status" value="1"/>
</dbReference>
<dbReference type="PROSITE" id="PS50822">
    <property type="entry name" value="PIWI"/>
    <property type="match status" value="1"/>
</dbReference>
<evidence type="ECO:0000256" key="4">
    <source>
        <dbReference type="ARBA" id="ARBA00022782"/>
    </source>
</evidence>
<dbReference type="SMART" id="SM00949">
    <property type="entry name" value="PAZ"/>
    <property type="match status" value="1"/>
</dbReference>
<dbReference type="Pfam" id="PF02170">
    <property type="entry name" value="PAZ"/>
    <property type="match status" value="1"/>
</dbReference>
<evidence type="ECO:0000313" key="12">
    <source>
        <dbReference type="Proteomes" id="UP001152888"/>
    </source>
</evidence>
<evidence type="ECO:0000256" key="6">
    <source>
        <dbReference type="ARBA" id="ARBA00023158"/>
    </source>
</evidence>
<sequence>MEGRGRGRARGRARGGQQGGPGAPQAPRPGPQQSQPPQQQAPGPQQPWSRPPMPQQGLSQQQQWVRPPMQAPPTSSAGRGSRLGGGDASDVVPPQMTAGAVSGQAEGADPQARGNRGGVRGRGGAFRSEIIRTKPSNMQSKQGTSGSSIQLTANYFALLQAGKWGLNQYQVDFNPPVDLTRDRKKLLRDALQDVGINGYLFDGTNMYTPQRLHPDPLDKFVEHNEEKIRVTVRLVGDVAWGDRHYIQLFNIIIRKCLTFMKFQLVGRDYYDPNNKIPVHEHKLELWPGFFTSIRQHENNILMACDVTFKVMRQDNCYDLLLGCQSSNPQREFQSQIIGSIVMASYSNKTYRVDDVDFKTTPQHSFKMKDGSECTYMDYYAKRYSIRIQVKNQPLLVSRSKPREIRAGMSETIYLVPELCQLTGLTDRQRENFHLMKALADHTRIGPPQRIQKLKEFSDRLNRSPEAIQELKRWDLKFSQDLVKFQGRVLPPEAIIGGGDRKYTGGPQADWTKDLRSMLMFEAASLSKLAVICPGKFRQPCNDFIQCLQRAARGMQWDVGQPRIFDIGDDRAQTYLEMIEQIIAKANPTMIMCIVPNNSADRYSAIKKKCCVDRGIPSQVILARNLTSKGVMSIATKVVVQLNCKVGGSPWTVGIPLSNIMIVGYDVCRDTVNKKKSFAGMVASLNKQITRYFNFTSEHEHEEELSDNFASFLVIACHKFKEINGRHPERILIYRDGVGEGQLPYVFEHEVTTIKNRLVSEIYKKAEDLRMAFVVVSKRINTRIFGDRGNPPPGTVVDDIVTMPEKYDFFLVSQCVRQGTVSPTSYNVLSDTLGLPPDRMQIIAYKLCHMYYNWSGTVRVPAPCQYAHKLAFLTAQSLHRPANRSLETVLYYL</sequence>
<comment type="subcellular location">
    <subcellularLocation>
        <location evidence="1">Cytoplasm</location>
    </subcellularLocation>
</comment>
<evidence type="ECO:0008006" key="13">
    <source>
        <dbReference type="Google" id="ProtNLM"/>
    </source>
</evidence>
<reference evidence="11" key="1">
    <citation type="submission" date="2022-03" db="EMBL/GenBank/DDBJ databases">
        <authorList>
            <person name="Sayadi A."/>
        </authorList>
    </citation>
    <scope>NUCLEOTIDE SEQUENCE</scope>
</reference>
<dbReference type="Pfam" id="PF23278">
    <property type="entry name" value="Piwi_N"/>
    <property type="match status" value="1"/>
</dbReference>
<dbReference type="FunFam" id="3.30.420.10:FF:000014">
    <property type="entry name" value="Piwi-like RNA-mediated gene silencing 1"/>
    <property type="match status" value="1"/>
</dbReference>
<evidence type="ECO:0000313" key="11">
    <source>
        <dbReference type="EMBL" id="CAH2005608.1"/>
    </source>
</evidence>
<evidence type="ECO:0000256" key="1">
    <source>
        <dbReference type="ARBA" id="ARBA00004496"/>
    </source>
</evidence>
<dbReference type="CDD" id="cd02845">
    <property type="entry name" value="PAZ_piwi_like"/>
    <property type="match status" value="1"/>
</dbReference>
<feature type="compositionally biased region" description="Basic residues" evidence="8">
    <location>
        <begin position="1"/>
        <end position="13"/>
    </location>
</feature>
<dbReference type="PROSITE" id="PS50821">
    <property type="entry name" value="PAZ"/>
    <property type="match status" value="1"/>
</dbReference>
<feature type="domain" description="Piwi" evidence="10">
    <location>
        <begin position="589"/>
        <end position="878"/>
    </location>
</feature>
<dbReference type="Gene3D" id="3.40.50.2300">
    <property type="match status" value="1"/>
</dbReference>
<dbReference type="AlphaFoldDB" id="A0A9P0Q0J1"/>
<dbReference type="GO" id="GO:0005737">
    <property type="term" value="C:cytoplasm"/>
    <property type="evidence" value="ECO:0007669"/>
    <property type="project" value="UniProtKB-SubCell"/>
</dbReference>
<dbReference type="Gene3D" id="3.30.420.10">
    <property type="entry name" value="Ribonuclease H-like superfamily/Ribonuclease H"/>
    <property type="match status" value="1"/>
</dbReference>
<feature type="compositionally biased region" description="Low complexity" evidence="8">
    <location>
        <begin position="31"/>
        <end position="47"/>
    </location>
</feature>